<comment type="subcellular location">
    <subcellularLocation>
        <location evidence="1">Cell membrane</location>
        <topology evidence="1">Multi-pass membrane protein</topology>
    </subcellularLocation>
</comment>
<keyword evidence="3 7" id="KW-0812">Transmembrane</keyword>
<keyword evidence="5 7" id="KW-0472">Membrane</keyword>
<dbReference type="NCBIfam" id="TIGR03434">
    <property type="entry name" value="ADOP"/>
    <property type="match status" value="1"/>
</dbReference>
<sequence>MRRREHFGEIAQDLGHGLRQLRRRPVFAAAGILTLAVGIGATTAIFSAADHVLLRPLPYRSPEGVVTLWETDRTSGEEKKGASPGNFVQWRERARSFSAIGLAEPFGYDLTGDGPPEPLGAWTMTEGFMDALGVVPMLGRTFRPEDFGGGKPSVALISHGLWQRRFGGDPAIVGRTIQLDLAPVTVLGVLPPGLEHPEPRDVWTPKVLIERELNDRTSSYMVAVGRLRPGVTLKQARADLGRVATSLGTEYPQTNSETGVNLVPLREQILGGVRPALVVLLAAVAFLLLIACGNVANLLLARGAERERELGVRAALGAGRARLVRQLATESLLLGTLGGAVGLLLAWVGVRTLTALVPDNFPRVDTIALDARALVFAVAITLLSTLLFGLAPSLRFSRPNLMGTLRGGSRSGSGGRERSRLRSGLMVSQISLALVLLIGAGLLARSFVSLLANDPGFQTDNRAALQLFLWDRNPTKEQRLQRVDELTERFAAVPGVEKVAVVSALPFHPNQIDAQDELLVEGRAAPLPGQTTQVFTTTASPDYFGIMGIPLRRGRGFTPEDRPDAPQVALISETLARRFFPDEDPIGKRVTVGMMSRPVSREIVGVVGDVRPKALDSEARPELFVPYSQSGTGSITFVMRAQRDPATLLPALKAQVWEIDSSQTIYHAA</sequence>
<dbReference type="GO" id="GO:0022857">
    <property type="term" value="F:transmembrane transporter activity"/>
    <property type="evidence" value="ECO:0007669"/>
    <property type="project" value="TreeGrafter"/>
</dbReference>
<reference evidence="10" key="1">
    <citation type="submission" date="2020-02" db="EMBL/GenBank/DDBJ databases">
        <authorList>
            <person name="Meier V. D."/>
        </authorList>
    </citation>
    <scope>NUCLEOTIDE SEQUENCE</scope>
    <source>
        <strain evidence="10">AVDCRST_MAG89</strain>
    </source>
</reference>
<gene>
    <name evidence="10" type="ORF">AVDCRST_MAG89-4930</name>
</gene>
<evidence type="ECO:0000259" key="8">
    <source>
        <dbReference type="Pfam" id="PF02687"/>
    </source>
</evidence>
<evidence type="ECO:0000256" key="3">
    <source>
        <dbReference type="ARBA" id="ARBA00022692"/>
    </source>
</evidence>
<accession>A0A6J4N1W1</accession>
<dbReference type="Pfam" id="PF02687">
    <property type="entry name" value="FtsX"/>
    <property type="match status" value="1"/>
</dbReference>
<evidence type="ECO:0000313" key="10">
    <source>
        <dbReference type="EMBL" id="CAA9375065.1"/>
    </source>
</evidence>
<dbReference type="PANTHER" id="PTHR30572:SF4">
    <property type="entry name" value="ABC TRANSPORTER PERMEASE YTRF"/>
    <property type="match status" value="1"/>
</dbReference>
<keyword evidence="4 7" id="KW-1133">Transmembrane helix</keyword>
<feature type="domain" description="MacB-like periplasmic core" evidence="9">
    <location>
        <begin position="431"/>
        <end position="649"/>
    </location>
</feature>
<organism evidence="10">
    <name type="scientific">uncultured Gemmatimonadota bacterium</name>
    <dbReference type="NCBI Taxonomy" id="203437"/>
    <lineage>
        <taxon>Bacteria</taxon>
        <taxon>Pseudomonadati</taxon>
        <taxon>Gemmatimonadota</taxon>
        <taxon>environmental samples</taxon>
    </lineage>
</organism>
<evidence type="ECO:0000256" key="2">
    <source>
        <dbReference type="ARBA" id="ARBA00022475"/>
    </source>
</evidence>
<dbReference type="InterPro" id="IPR003838">
    <property type="entry name" value="ABC3_permease_C"/>
</dbReference>
<feature type="non-terminal residue" evidence="10">
    <location>
        <position position="669"/>
    </location>
</feature>
<feature type="transmembrane region" description="Helical" evidence="7">
    <location>
        <begin position="276"/>
        <end position="300"/>
    </location>
</feature>
<proteinExistence type="inferred from homology"/>
<feature type="transmembrane region" description="Helical" evidence="7">
    <location>
        <begin position="373"/>
        <end position="394"/>
    </location>
</feature>
<dbReference type="EMBL" id="CADCTV010001038">
    <property type="protein sequence ID" value="CAA9375065.1"/>
    <property type="molecule type" value="Genomic_DNA"/>
</dbReference>
<evidence type="ECO:0008006" key="11">
    <source>
        <dbReference type="Google" id="ProtNLM"/>
    </source>
</evidence>
<dbReference type="GO" id="GO:0005886">
    <property type="term" value="C:plasma membrane"/>
    <property type="evidence" value="ECO:0007669"/>
    <property type="project" value="UniProtKB-SubCell"/>
</dbReference>
<feature type="domain" description="ABC3 transporter permease C-terminal" evidence="8">
    <location>
        <begin position="283"/>
        <end position="400"/>
    </location>
</feature>
<dbReference type="InterPro" id="IPR050250">
    <property type="entry name" value="Macrolide_Exporter_MacB"/>
</dbReference>
<comment type="similarity">
    <text evidence="6">Belongs to the ABC-4 integral membrane protein family.</text>
</comment>
<evidence type="ECO:0000256" key="6">
    <source>
        <dbReference type="ARBA" id="ARBA00038076"/>
    </source>
</evidence>
<dbReference type="InterPro" id="IPR025857">
    <property type="entry name" value="MacB_PCD"/>
</dbReference>
<evidence type="ECO:0000259" key="9">
    <source>
        <dbReference type="Pfam" id="PF12704"/>
    </source>
</evidence>
<evidence type="ECO:0000256" key="1">
    <source>
        <dbReference type="ARBA" id="ARBA00004651"/>
    </source>
</evidence>
<dbReference type="Pfam" id="PF12704">
    <property type="entry name" value="MacB_PCD"/>
    <property type="match status" value="2"/>
</dbReference>
<evidence type="ECO:0000256" key="5">
    <source>
        <dbReference type="ARBA" id="ARBA00023136"/>
    </source>
</evidence>
<protein>
    <recommendedName>
        <fullName evidence="11">Permease</fullName>
    </recommendedName>
</protein>
<name>A0A6J4N1W1_9BACT</name>
<keyword evidence="2" id="KW-1003">Cell membrane</keyword>
<dbReference type="InterPro" id="IPR017800">
    <property type="entry name" value="ADOP"/>
</dbReference>
<dbReference type="AlphaFoldDB" id="A0A6J4N1W1"/>
<feature type="transmembrane region" description="Helical" evidence="7">
    <location>
        <begin position="425"/>
        <end position="444"/>
    </location>
</feature>
<feature type="transmembrane region" description="Helical" evidence="7">
    <location>
        <begin position="26"/>
        <end position="49"/>
    </location>
</feature>
<feature type="domain" description="MacB-like periplasmic core" evidence="9">
    <location>
        <begin position="32"/>
        <end position="241"/>
    </location>
</feature>
<evidence type="ECO:0000256" key="7">
    <source>
        <dbReference type="SAM" id="Phobius"/>
    </source>
</evidence>
<feature type="transmembrane region" description="Helical" evidence="7">
    <location>
        <begin position="332"/>
        <end position="353"/>
    </location>
</feature>
<dbReference type="PANTHER" id="PTHR30572">
    <property type="entry name" value="MEMBRANE COMPONENT OF TRANSPORTER-RELATED"/>
    <property type="match status" value="1"/>
</dbReference>
<evidence type="ECO:0000256" key="4">
    <source>
        <dbReference type="ARBA" id="ARBA00022989"/>
    </source>
</evidence>